<organism evidence="2 3">
    <name type="scientific">Actinoplanes couchii</name>
    <dbReference type="NCBI Taxonomy" id="403638"/>
    <lineage>
        <taxon>Bacteria</taxon>
        <taxon>Bacillati</taxon>
        <taxon>Actinomycetota</taxon>
        <taxon>Actinomycetes</taxon>
        <taxon>Micromonosporales</taxon>
        <taxon>Micromonosporaceae</taxon>
        <taxon>Actinoplanes</taxon>
    </lineage>
</organism>
<proteinExistence type="predicted"/>
<name>A0ABQ3WZL6_9ACTN</name>
<feature type="transmembrane region" description="Helical" evidence="1">
    <location>
        <begin position="72"/>
        <end position="94"/>
    </location>
</feature>
<keyword evidence="1" id="KW-0472">Membrane</keyword>
<dbReference type="RefSeq" id="WP_203792487.1">
    <property type="nucleotide sequence ID" value="NZ_BAAAQE010000090.1"/>
</dbReference>
<protein>
    <submittedName>
        <fullName evidence="2">Uncharacterized protein</fullName>
    </submittedName>
</protein>
<evidence type="ECO:0000313" key="2">
    <source>
        <dbReference type="EMBL" id="GID51727.1"/>
    </source>
</evidence>
<dbReference type="Proteomes" id="UP000612282">
    <property type="component" value="Unassembled WGS sequence"/>
</dbReference>
<accession>A0ABQ3WZL6</accession>
<sequence length="158" mass="16098">MPRLHDTETIHSDSAHLGTTPQVVATAADFATAERAVSQLIDGGVPAGRAVIVACGRQLAGRRPGALAARDGALAGAVVAVLIEHLLAWFDLIIPIADMTWSTLVAAGLGALIGAVLGLIRHELAGEDGPPKVLPGHYDVLVAAEVADDAVRILGPAT</sequence>
<keyword evidence="1" id="KW-0812">Transmembrane</keyword>
<keyword evidence="3" id="KW-1185">Reference proteome</keyword>
<evidence type="ECO:0000313" key="3">
    <source>
        <dbReference type="Proteomes" id="UP000612282"/>
    </source>
</evidence>
<comment type="caution">
    <text evidence="2">The sequence shown here is derived from an EMBL/GenBank/DDBJ whole genome shotgun (WGS) entry which is preliminary data.</text>
</comment>
<reference evidence="2 3" key="1">
    <citation type="submission" date="2021-01" db="EMBL/GenBank/DDBJ databases">
        <title>Whole genome shotgun sequence of Actinoplanes couchii NBRC 106145.</title>
        <authorList>
            <person name="Komaki H."/>
            <person name="Tamura T."/>
        </authorList>
    </citation>
    <scope>NUCLEOTIDE SEQUENCE [LARGE SCALE GENOMIC DNA]</scope>
    <source>
        <strain evidence="2 3">NBRC 106145</strain>
    </source>
</reference>
<dbReference type="EMBL" id="BOMG01000004">
    <property type="protein sequence ID" value="GID51727.1"/>
    <property type="molecule type" value="Genomic_DNA"/>
</dbReference>
<evidence type="ECO:0000256" key="1">
    <source>
        <dbReference type="SAM" id="Phobius"/>
    </source>
</evidence>
<gene>
    <name evidence="2" type="ORF">Aco03nite_001310</name>
</gene>
<keyword evidence="1" id="KW-1133">Transmembrane helix</keyword>
<feature type="transmembrane region" description="Helical" evidence="1">
    <location>
        <begin position="100"/>
        <end position="120"/>
    </location>
</feature>